<sequence length="463" mass="51104">MTSTKYFFIPIVLSLIMFQFVYSQESIAFPGAEGFGRFAQGARGVDQPQVYFVTNLSDEGKGSLRDAVSQPGRFVIFKVSGVIKLKSKLKVAPFTTIAGQTAPGDGVTIYGRTLSFTGSNNTIARYLRVRLGTNGGASKNEDASGISNGRNIILDHMSITWGLDEVFSISWDKKGEEPSDITLQNSIIGQGLHTYNHSAGGLIQSGGKISILKSLYHSNKTRNPKVKGINEFVNNIVYNFGNKNTINPKHSISADAYILGGESAVISNVLILNNYFIGGPSTPQTKITPFSRGNQNFNLFQKGNYYDNNQNGKLDGTMIESNDFWYPGIPNHNFKNAQDFATYPSVKSTMSALSAFDYIVDNVGAVFPMRDAIDNSMIEELKSKGLNGRNVHNETDFFNMDLTQVDGKEIHVEKDTDNDGIPDEWEEKLNLNKNDRSDALKFSSDSDWKGYLNIEVYLNSIAN</sequence>
<dbReference type="InterPro" id="IPR052063">
    <property type="entry name" value="Polysaccharide_Lyase_1"/>
</dbReference>
<name>A0A4V5LX10_9SPHI</name>
<dbReference type="InterPro" id="IPR011050">
    <property type="entry name" value="Pectin_lyase_fold/virulence"/>
</dbReference>
<organism evidence="3 4">
    <name type="scientific">Sphingobacterium alkalisoli</name>
    <dbReference type="NCBI Taxonomy" id="1874115"/>
    <lineage>
        <taxon>Bacteria</taxon>
        <taxon>Pseudomonadati</taxon>
        <taxon>Bacteroidota</taxon>
        <taxon>Sphingobacteriia</taxon>
        <taxon>Sphingobacteriales</taxon>
        <taxon>Sphingobacteriaceae</taxon>
        <taxon>Sphingobacterium</taxon>
    </lineage>
</organism>
<dbReference type="OrthoDB" id="9814380at2"/>
<dbReference type="AlphaFoldDB" id="A0A4V5LX10"/>
<evidence type="ECO:0000256" key="1">
    <source>
        <dbReference type="ARBA" id="ARBA00022723"/>
    </source>
</evidence>
<evidence type="ECO:0000256" key="2">
    <source>
        <dbReference type="ARBA" id="ARBA00023180"/>
    </source>
</evidence>
<dbReference type="RefSeq" id="WP_136823038.1">
    <property type="nucleotide sequence ID" value="NZ_BMJX01000011.1"/>
</dbReference>
<dbReference type="PANTHER" id="PTHR42970">
    <property type="entry name" value="PECTATE LYASE C-RELATED"/>
    <property type="match status" value="1"/>
</dbReference>
<gene>
    <name evidence="3" type="ORF">FAZ19_22545</name>
</gene>
<keyword evidence="2" id="KW-0325">Glycoprotein</keyword>
<dbReference type="PANTHER" id="PTHR42970:SF1">
    <property type="entry name" value="PECTATE LYASE C-RELATED"/>
    <property type="match status" value="1"/>
</dbReference>
<dbReference type="GO" id="GO:0046872">
    <property type="term" value="F:metal ion binding"/>
    <property type="evidence" value="ECO:0007669"/>
    <property type="project" value="UniProtKB-KW"/>
</dbReference>
<evidence type="ECO:0000313" key="4">
    <source>
        <dbReference type="Proteomes" id="UP000309872"/>
    </source>
</evidence>
<keyword evidence="4" id="KW-1185">Reference proteome</keyword>
<dbReference type="InterPro" id="IPR012334">
    <property type="entry name" value="Pectin_lyas_fold"/>
</dbReference>
<proteinExistence type="predicted"/>
<protein>
    <recommendedName>
        <fullName evidence="5">Pectate lyase</fullName>
    </recommendedName>
</protein>
<evidence type="ECO:0000313" key="3">
    <source>
        <dbReference type="EMBL" id="TJY60719.1"/>
    </source>
</evidence>
<dbReference type="EMBL" id="SUKA01000011">
    <property type="protein sequence ID" value="TJY60719.1"/>
    <property type="molecule type" value="Genomic_DNA"/>
</dbReference>
<keyword evidence="1" id="KW-0479">Metal-binding</keyword>
<evidence type="ECO:0008006" key="5">
    <source>
        <dbReference type="Google" id="ProtNLM"/>
    </source>
</evidence>
<dbReference type="Proteomes" id="UP000309872">
    <property type="component" value="Unassembled WGS sequence"/>
</dbReference>
<reference evidence="3 4" key="1">
    <citation type="submission" date="2019-04" db="EMBL/GenBank/DDBJ databases">
        <title>Sphingobacterium olei sp. nov., isolated from oil-contaminated soil.</title>
        <authorList>
            <person name="Liu B."/>
        </authorList>
    </citation>
    <scope>NUCLEOTIDE SEQUENCE [LARGE SCALE GENOMIC DNA]</scope>
    <source>
        <strain evidence="3 4">Y3L14</strain>
    </source>
</reference>
<dbReference type="SUPFAM" id="SSF51126">
    <property type="entry name" value="Pectin lyase-like"/>
    <property type="match status" value="1"/>
</dbReference>
<accession>A0A4V5LX10</accession>
<dbReference type="Gene3D" id="2.160.20.10">
    <property type="entry name" value="Single-stranded right-handed beta-helix, Pectin lyase-like"/>
    <property type="match status" value="1"/>
</dbReference>
<comment type="caution">
    <text evidence="3">The sequence shown here is derived from an EMBL/GenBank/DDBJ whole genome shotgun (WGS) entry which is preliminary data.</text>
</comment>